<dbReference type="InterPro" id="IPR027417">
    <property type="entry name" value="P-loop_NTPase"/>
</dbReference>
<dbReference type="Proteomes" id="UP000193380">
    <property type="component" value="Unassembled WGS sequence"/>
</dbReference>
<protein>
    <submittedName>
        <fullName evidence="1">Uncharacterized protein</fullName>
    </submittedName>
</protein>
<sequence length="123" mass="13996">MVVTVYEADKLAMDNNIYQILRTLIASQGQPQVEQHITMTSQALTAPQQRVFSDISIPCPPRSAQSLQRRALWRSRHIFFFTPQVLVNDLSRDTCPTLLVRMLTRSHTKLCVSLTPTQIKGET</sequence>
<dbReference type="EMBL" id="FR905460">
    <property type="protein sequence ID" value="CDQ79473.1"/>
    <property type="molecule type" value="Genomic_DNA"/>
</dbReference>
<gene>
    <name evidence="1" type="ORF">GSONMT00063211001</name>
</gene>
<dbReference type="PaxDb" id="8022-A0A060XIM8"/>
<evidence type="ECO:0000313" key="1">
    <source>
        <dbReference type="EMBL" id="CDQ79473.1"/>
    </source>
</evidence>
<accession>A0A060XIM8</accession>
<dbReference type="Gene3D" id="3.40.50.300">
    <property type="entry name" value="P-loop containing nucleotide triphosphate hydrolases"/>
    <property type="match status" value="1"/>
</dbReference>
<name>A0A060XIM8_ONCMY</name>
<dbReference type="AlphaFoldDB" id="A0A060XIM8"/>
<proteinExistence type="predicted"/>
<reference evidence="1" key="1">
    <citation type="journal article" date="2014" name="Nat. Commun.">
        <title>The rainbow trout genome provides novel insights into evolution after whole-genome duplication in vertebrates.</title>
        <authorList>
            <person name="Berthelot C."/>
            <person name="Brunet F."/>
            <person name="Chalopin D."/>
            <person name="Juanchich A."/>
            <person name="Bernard M."/>
            <person name="Noel B."/>
            <person name="Bento P."/>
            <person name="Da Silva C."/>
            <person name="Labadie K."/>
            <person name="Alberti A."/>
            <person name="Aury J.M."/>
            <person name="Louis A."/>
            <person name="Dehais P."/>
            <person name="Bardou P."/>
            <person name="Montfort J."/>
            <person name="Klopp C."/>
            <person name="Cabau C."/>
            <person name="Gaspin C."/>
            <person name="Thorgaard G.H."/>
            <person name="Boussaha M."/>
            <person name="Quillet E."/>
            <person name="Guyomard R."/>
            <person name="Galiana D."/>
            <person name="Bobe J."/>
            <person name="Volff J.N."/>
            <person name="Genet C."/>
            <person name="Wincker P."/>
            <person name="Jaillon O."/>
            <person name="Roest Crollius H."/>
            <person name="Guiguen Y."/>
        </authorList>
    </citation>
    <scope>NUCLEOTIDE SEQUENCE [LARGE SCALE GENOMIC DNA]</scope>
</reference>
<evidence type="ECO:0000313" key="2">
    <source>
        <dbReference type="Proteomes" id="UP000193380"/>
    </source>
</evidence>
<reference evidence="1" key="2">
    <citation type="submission" date="2014-03" db="EMBL/GenBank/DDBJ databases">
        <authorList>
            <person name="Genoscope - CEA"/>
        </authorList>
    </citation>
    <scope>NUCLEOTIDE SEQUENCE</scope>
</reference>
<organism evidence="1 2">
    <name type="scientific">Oncorhynchus mykiss</name>
    <name type="common">Rainbow trout</name>
    <name type="synonym">Salmo gairdneri</name>
    <dbReference type="NCBI Taxonomy" id="8022"/>
    <lineage>
        <taxon>Eukaryota</taxon>
        <taxon>Metazoa</taxon>
        <taxon>Chordata</taxon>
        <taxon>Craniata</taxon>
        <taxon>Vertebrata</taxon>
        <taxon>Euteleostomi</taxon>
        <taxon>Actinopterygii</taxon>
        <taxon>Neopterygii</taxon>
        <taxon>Teleostei</taxon>
        <taxon>Protacanthopterygii</taxon>
        <taxon>Salmoniformes</taxon>
        <taxon>Salmonidae</taxon>
        <taxon>Salmoninae</taxon>
        <taxon>Oncorhynchus</taxon>
    </lineage>
</organism>